<feature type="signal peptide" evidence="2">
    <location>
        <begin position="1"/>
        <end position="23"/>
    </location>
</feature>
<evidence type="ECO:0000313" key="3">
    <source>
        <dbReference type="EMBL" id="KCV82260.1"/>
    </source>
</evidence>
<comment type="caution">
    <text evidence="3">The sequence shown here is derived from an EMBL/GenBank/DDBJ whole genome shotgun (WGS) entry which is preliminary data.</text>
</comment>
<feature type="chain" id="PRO_5001571348" evidence="2">
    <location>
        <begin position="24"/>
        <end position="472"/>
    </location>
</feature>
<protein>
    <submittedName>
        <fullName evidence="3">Uncharacterized protein</fullName>
    </submittedName>
</protein>
<feature type="region of interest" description="Disordered" evidence="1">
    <location>
        <begin position="431"/>
        <end position="451"/>
    </location>
</feature>
<feature type="compositionally biased region" description="Low complexity" evidence="1">
    <location>
        <begin position="431"/>
        <end position="445"/>
    </location>
</feature>
<dbReference type="AlphaFoldDB" id="A0A058ZM27"/>
<reference evidence="3 4" key="1">
    <citation type="submission" date="2013-04" db="EMBL/GenBank/DDBJ databases">
        <title>Shimia sp. 22II-S11-Z10 Genome Sequencing.</title>
        <authorList>
            <person name="Lai Q."/>
            <person name="Li G."/>
            <person name="Shao Z."/>
        </authorList>
    </citation>
    <scope>NUCLEOTIDE SEQUENCE [LARGE SCALE GENOMIC DNA]</scope>
    <source>
        <strain evidence="4">22II-S11-Z10</strain>
    </source>
</reference>
<evidence type="ECO:0000256" key="2">
    <source>
        <dbReference type="SAM" id="SignalP"/>
    </source>
</evidence>
<organism evidence="3 4">
    <name type="scientific">Actibacterium atlanticum</name>
    <dbReference type="NCBI Taxonomy" id="1461693"/>
    <lineage>
        <taxon>Bacteria</taxon>
        <taxon>Pseudomonadati</taxon>
        <taxon>Pseudomonadota</taxon>
        <taxon>Alphaproteobacteria</taxon>
        <taxon>Rhodobacterales</taxon>
        <taxon>Roseobacteraceae</taxon>
        <taxon>Actibacterium</taxon>
    </lineage>
</organism>
<sequence length="472" mass="51025">MTYAHKITTTAVAVLLALGTTCAAQTQATQNPAAFASENAILDTSIPFAIGAREARQSLRGAFGWPTFQEGLVEGVYFRFDPDGYARFSSTPRLDTDVFEVICRPRTFSCMGRKGPLSLILNTRGQLQLKLDDVASGDTFFVSEGVSEIQVPERILQPLDVQLENLLSTGGELIIRRGENEVNRVSLNGFMPVSAYLRWIVARQDYSVLPRGWPVPNALGDTQNGNMTQVSEWNSPMPQPQYFPSQGAAPGLQTANAAAPAEVAEVKGELKVLRELLLAKNAEQAIPPAAAAPIAPGSMAQPSSNLSEVETHILELQATTDQILADIETLRQAANQLPVHPPAAEQPMTQTAYPNEPSQQARRLEYLMSEIGLDAETALMIMELAETRPQESAQGYMAPEAPVFPKSMGQAVKQDIVSEILAELEAELNTPAVATETPPEAPIATSVQAPSASPEEYQLLSDYFKSAFSGQQ</sequence>
<gene>
    <name evidence="3" type="ORF">ATO10_07717</name>
</gene>
<name>A0A058ZM27_9RHOB</name>
<keyword evidence="4" id="KW-1185">Reference proteome</keyword>
<evidence type="ECO:0000256" key="1">
    <source>
        <dbReference type="SAM" id="MobiDB-lite"/>
    </source>
</evidence>
<dbReference type="EMBL" id="AQQY01000004">
    <property type="protein sequence ID" value="KCV82260.1"/>
    <property type="molecule type" value="Genomic_DNA"/>
</dbReference>
<evidence type="ECO:0000313" key="4">
    <source>
        <dbReference type="Proteomes" id="UP000024836"/>
    </source>
</evidence>
<dbReference type="eggNOG" id="ENOG5033QWP">
    <property type="taxonomic scope" value="Bacteria"/>
</dbReference>
<dbReference type="PATRIC" id="fig|1461693.3.peg.1572"/>
<proteinExistence type="predicted"/>
<dbReference type="Proteomes" id="UP000024836">
    <property type="component" value="Unassembled WGS sequence"/>
</dbReference>
<dbReference type="STRING" id="1461693.ATO10_07717"/>
<accession>A0A058ZM27</accession>
<keyword evidence="2" id="KW-0732">Signal</keyword>